<dbReference type="EMBL" id="JANIIC010000073">
    <property type="protein sequence ID" value="MCQ8835246.1"/>
    <property type="molecule type" value="Genomic_DNA"/>
</dbReference>
<dbReference type="Proteomes" id="UP001142400">
    <property type="component" value="Unassembled WGS sequence"/>
</dbReference>
<evidence type="ECO:0000256" key="1">
    <source>
        <dbReference type="SAM" id="MobiDB-lite"/>
    </source>
</evidence>
<evidence type="ECO:0000313" key="3">
    <source>
        <dbReference type="Proteomes" id="UP001142400"/>
    </source>
</evidence>
<reference evidence="2" key="1">
    <citation type="submission" date="2022-06" db="EMBL/GenBank/DDBJ databases">
        <title>WGS of actinobacteria.</title>
        <authorList>
            <person name="Thawai C."/>
        </authorList>
    </citation>
    <scope>NUCLEOTIDE SEQUENCE</scope>
    <source>
        <strain evidence="2">DSM 42010</strain>
    </source>
</reference>
<gene>
    <name evidence="2" type="ORF">NQU54_40975</name>
</gene>
<evidence type="ECO:0000313" key="2">
    <source>
        <dbReference type="EMBL" id="MCQ8835246.1"/>
    </source>
</evidence>
<proteinExistence type="predicted"/>
<name>A0A9X2M413_STRMQ</name>
<organism evidence="2 3">
    <name type="scientific">Streptomyces malaysiensis subsp. samsunensis</name>
    <dbReference type="NCBI Taxonomy" id="459658"/>
    <lineage>
        <taxon>Bacteria</taxon>
        <taxon>Bacillati</taxon>
        <taxon>Actinomycetota</taxon>
        <taxon>Actinomycetes</taxon>
        <taxon>Kitasatosporales</taxon>
        <taxon>Streptomycetaceae</taxon>
        <taxon>Streptomyces</taxon>
        <taxon>Streptomyces violaceusniger group</taxon>
    </lineage>
</organism>
<accession>A0A9X2M413</accession>
<keyword evidence="3" id="KW-1185">Reference proteome</keyword>
<feature type="region of interest" description="Disordered" evidence="1">
    <location>
        <begin position="1"/>
        <end position="56"/>
    </location>
</feature>
<protein>
    <submittedName>
        <fullName evidence="2">Transposase</fullName>
    </submittedName>
</protein>
<sequence length="119" mass="12554">MTEQDRPTLERLPAYAPEPNPVELSWSAVRTGSSLPLDTDPGGGSTDSARPARSPSRIAEWSSWTVAVEVALGRGRWRSPSRDDGRRACEGACSLRLGRSGERGPEVSCCASGAAVLGS</sequence>
<dbReference type="AlphaFoldDB" id="A0A9X2M413"/>
<comment type="caution">
    <text evidence="2">The sequence shown here is derived from an EMBL/GenBank/DDBJ whole genome shotgun (WGS) entry which is preliminary data.</text>
</comment>